<organism evidence="2 3">
    <name type="scientific">Nocardiopsis codii</name>
    <dbReference type="NCBI Taxonomy" id="3065942"/>
    <lineage>
        <taxon>Bacteria</taxon>
        <taxon>Bacillati</taxon>
        <taxon>Actinomycetota</taxon>
        <taxon>Actinomycetes</taxon>
        <taxon>Streptosporangiales</taxon>
        <taxon>Nocardiopsidaceae</taxon>
        <taxon>Nocardiopsis</taxon>
    </lineage>
</organism>
<name>A0ABU7KH90_9ACTN</name>
<dbReference type="Proteomes" id="UP001356095">
    <property type="component" value="Unassembled WGS sequence"/>
</dbReference>
<evidence type="ECO:0000313" key="3">
    <source>
        <dbReference type="Proteomes" id="UP001356095"/>
    </source>
</evidence>
<keyword evidence="3" id="KW-1185">Reference proteome</keyword>
<accession>A0ABU7KH90</accession>
<evidence type="ECO:0000313" key="2">
    <source>
        <dbReference type="EMBL" id="MEE2041598.1"/>
    </source>
</evidence>
<feature type="region of interest" description="Disordered" evidence="1">
    <location>
        <begin position="187"/>
        <end position="208"/>
    </location>
</feature>
<feature type="region of interest" description="Disordered" evidence="1">
    <location>
        <begin position="261"/>
        <end position="320"/>
    </location>
</feature>
<reference evidence="2 3" key="1">
    <citation type="submission" date="2023-08" db="EMBL/GenBank/DDBJ databases">
        <authorList>
            <person name="Girao M."/>
            <person name="Carvalho M.F."/>
        </authorList>
    </citation>
    <scope>NUCLEOTIDE SEQUENCE [LARGE SCALE GENOMIC DNA]</scope>
    <source>
        <strain evidence="2 3">CT-R113</strain>
    </source>
</reference>
<gene>
    <name evidence="2" type="ORF">Q8791_30695</name>
</gene>
<feature type="region of interest" description="Disordered" evidence="1">
    <location>
        <begin position="509"/>
        <end position="590"/>
    </location>
</feature>
<proteinExistence type="predicted"/>
<feature type="compositionally biased region" description="Low complexity" evidence="1">
    <location>
        <begin position="261"/>
        <end position="274"/>
    </location>
</feature>
<comment type="caution">
    <text evidence="2">The sequence shown here is derived from an EMBL/GenBank/DDBJ whole genome shotgun (WGS) entry which is preliminary data.</text>
</comment>
<dbReference type="EMBL" id="JAUZMY010000055">
    <property type="protein sequence ID" value="MEE2041598.1"/>
    <property type="molecule type" value="Genomic_DNA"/>
</dbReference>
<feature type="compositionally biased region" description="Basic and acidic residues" evidence="1">
    <location>
        <begin position="304"/>
        <end position="313"/>
    </location>
</feature>
<evidence type="ECO:0000256" key="1">
    <source>
        <dbReference type="SAM" id="MobiDB-lite"/>
    </source>
</evidence>
<sequence>MNAVSPICLVDLAPALRWSRSPDVAPLLHHDRLIDGWWHSLPVARVLDIAGPPWLAHGIARLAVEQWGHVPLSEFLPSLRTQQVTCADLSEPVRGAVTATAGDWDRLISTPPQEIGEWPLSGCGVLDVVSTVAWRALQPCCELPGGPTPSPALMMEAVRTIAHWIPDTVPDHVRSALEYLSAATGADGAAADTDPSGHGSMPPQTPATRAIRTLRALRAQREERDGVDAPFLEEVAVNGHGGAAPNGMVSSAAMIPGSALGSGAAGTGTEADSGPGDLRSQFRSSLVGPGRTLRRPSFGPPKAMRPDHVEERPPPPALGQHPLVDLVEEMFRSWPDLERTVAAERLFATDPISIRVLSEQIAVDVTEIRGAQRKVEERLLRWLGSPEGAAITKHMRELSDQLGSATTIDRLINAHSDHPVDVPTLNTPLWRVIITLFTDRRMHNGWLIADDPNRLRWQTRELLGDAPNMTEAGLRLGRIGIRQQELRAWLLSTPGVSLKDGHVFVDTSVPMEAPTNHPGHIAPEDSGATTENGLPIRRRLDGQAAPAQPEPADPVPVPDHQQRPAHEQGPVSFGPPGHEPHRPVLLGQPHGAAPLLQPVLASHAPAARPGASDPAMAARCFRAPDGRWWHRIDITADHLNGAPVAVPNGYATHLGLQPGRLLCLTAPGADLLVLVWRDQPAFDSLRPLLRRQAAQPGDRMFITVAGDRLDARKLPATDLGGYTPAARALHLSGYTAPASTDDALKILSRRITDHDDDALADPQSLIDLLTLRGDNDIAGELRSGLFAAH</sequence>
<protein>
    <submittedName>
        <fullName evidence="2">Uncharacterized protein</fullName>
    </submittedName>
</protein>
<feature type="compositionally biased region" description="Pro residues" evidence="1">
    <location>
        <begin position="548"/>
        <end position="557"/>
    </location>
</feature>
<dbReference type="RefSeq" id="WP_330095354.1">
    <property type="nucleotide sequence ID" value="NZ_JAUZMY010000055.1"/>
</dbReference>